<dbReference type="CDD" id="cd00302">
    <property type="entry name" value="cytochrome_P450"/>
    <property type="match status" value="1"/>
</dbReference>
<evidence type="ECO:0000256" key="4">
    <source>
        <dbReference type="ARBA" id="ARBA00022723"/>
    </source>
</evidence>
<sequence length="527" mass="59365">MIVDKAKSLFQLTESRALEIYQDIVAFGSKSDKKKLACIGSAIAMVIMAHFYRKIALPPKAIRCIPRVNFFSYMKSVLSNEDPIKQLRSLYAPLSAEGGGVYVRPHRVGWSVYVGNPTDAKKVYMKQDLFPKAPESFGEGDILINRMIRHPSILTENGSSWKVHRQAANPAFHKAMPVKIFGTLAQNFFKQIEIENGSINMSAYLKRYTFDAITTAGFGYNANAIGDKESEWVRLYTSLIDGIFDPFFFFFPIFDTKLRWMFPSRVKIHQNVDVFLSKIAEIIEDKRAAVASNSYANAADDNEKDLCTLMIEAEASLGGRLTNEEMMNDLLAFILAADDTTANALGSAMYFLAVNQDMQQKLREEAIAWLGDGVDVCPTVEQTKEMPYVNMVIKETLRIMAPAVQGQARIATEDTQLGAYFIPKGTIVSVDIVGLQHDASIWEDPYKFNPERFSRERENNTKRNGGWMPFGSGMNMSLAEQRVLLSMMAKKFQWCLPKDSIHQDGMSVEGIDVIGPKDLVLKFEKRY</sequence>
<comment type="similarity">
    <text evidence="2">Belongs to the cytochrome P450 family.</text>
</comment>
<dbReference type="InterPro" id="IPR002403">
    <property type="entry name" value="Cyt_P450_E_grp-IV"/>
</dbReference>
<gene>
    <name evidence="8" type="ORF">HMPREF1544_10309</name>
</gene>
<dbReference type="InterPro" id="IPR001128">
    <property type="entry name" value="Cyt_P450"/>
</dbReference>
<dbReference type="GO" id="GO:0005506">
    <property type="term" value="F:iron ion binding"/>
    <property type="evidence" value="ECO:0007669"/>
    <property type="project" value="InterPro"/>
</dbReference>
<comment type="cofactor">
    <cofactor evidence="1">
        <name>heme</name>
        <dbReference type="ChEBI" id="CHEBI:30413"/>
    </cofactor>
</comment>
<accession>S2J069</accession>
<dbReference type="InterPro" id="IPR036396">
    <property type="entry name" value="Cyt_P450_sf"/>
</dbReference>
<keyword evidence="9" id="KW-1185">Reference proteome</keyword>
<name>S2J069_MUCC1</name>
<evidence type="ECO:0000313" key="8">
    <source>
        <dbReference type="EMBL" id="EPB82964.1"/>
    </source>
</evidence>
<proteinExistence type="inferred from homology"/>
<dbReference type="Proteomes" id="UP000014254">
    <property type="component" value="Unassembled WGS sequence"/>
</dbReference>
<evidence type="ECO:0000313" key="9">
    <source>
        <dbReference type="Proteomes" id="UP000014254"/>
    </source>
</evidence>
<evidence type="ECO:0008006" key="10">
    <source>
        <dbReference type="Google" id="ProtNLM"/>
    </source>
</evidence>
<dbReference type="GO" id="GO:0020037">
    <property type="term" value="F:heme binding"/>
    <property type="evidence" value="ECO:0007669"/>
    <property type="project" value="InterPro"/>
</dbReference>
<dbReference type="eggNOG" id="KOG0158">
    <property type="taxonomic scope" value="Eukaryota"/>
</dbReference>
<evidence type="ECO:0000256" key="7">
    <source>
        <dbReference type="ARBA" id="ARBA00023033"/>
    </source>
</evidence>
<keyword evidence="3" id="KW-0349">Heme</keyword>
<organism evidence="8 9">
    <name type="scientific">Mucor circinelloides f. circinelloides (strain 1006PhL)</name>
    <name type="common">Mucormycosis agent</name>
    <name type="synonym">Calyptromyces circinelloides</name>
    <dbReference type="NCBI Taxonomy" id="1220926"/>
    <lineage>
        <taxon>Eukaryota</taxon>
        <taxon>Fungi</taxon>
        <taxon>Fungi incertae sedis</taxon>
        <taxon>Mucoromycota</taxon>
        <taxon>Mucoromycotina</taxon>
        <taxon>Mucoromycetes</taxon>
        <taxon>Mucorales</taxon>
        <taxon>Mucorineae</taxon>
        <taxon>Mucoraceae</taxon>
        <taxon>Mucor</taxon>
    </lineage>
</organism>
<keyword evidence="5" id="KW-0560">Oxidoreductase</keyword>
<dbReference type="GO" id="GO:0004497">
    <property type="term" value="F:monooxygenase activity"/>
    <property type="evidence" value="ECO:0007669"/>
    <property type="project" value="UniProtKB-KW"/>
</dbReference>
<dbReference type="InterPro" id="IPR050196">
    <property type="entry name" value="Cytochrome_P450_Monoox"/>
</dbReference>
<protein>
    <recommendedName>
        <fullName evidence="10">Cytochrome P450</fullName>
    </recommendedName>
</protein>
<dbReference type="GO" id="GO:0016705">
    <property type="term" value="F:oxidoreductase activity, acting on paired donors, with incorporation or reduction of molecular oxygen"/>
    <property type="evidence" value="ECO:0007669"/>
    <property type="project" value="InterPro"/>
</dbReference>
<dbReference type="PANTHER" id="PTHR24291">
    <property type="entry name" value="CYTOCHROME P450 FAMILY 4"/>
    <property type="match status" value="1"/>
</dbReference>
<evidence type="ECO:0000256" key="5">
    <source>
        <dbReference type="ARBA" id="ARBA00023002"/>
    </source>
</evidence>
<dbReference type="OrthoDB" id="1470350at2759"/>
<dbReference type="PRINTS" id="PR00465">
    <property type="entry name" value="EP450IV"/>
</dbReference>
<dbReference type="PANTHER" id="PTHR24291:SF50">
    <property type="entry name" value="BIFUNCTIONAL ALBAFLAVENONE MONOOXYGENASE_TERPENE SYNTHASE"/>
    <property type="match status" value="1"/>
</dbReference>
<dbReference type="AlphaFoldDB" id="S2J069"/>
<dbReference type="SUPFAM" id="SSF48264">
    <property type="entry name" value="Cytochrome P450"/>
    <property type="match status" value="1"/>
</dbReference>
<dbReference type="EMBL" id="KE124091">
    <property type="protein sequence ID" value="EPB82964.1"/>
    <property type="molecule type" value="Genomic_DNA"/>
</dbReference>
<keyword evidence="4" id="KW-0479">Metal-binding</keyword>
<evidence type="ECO:0000256" key="1">
    <source>
        <dbReference type="ARBA" id="ARBA00001971"/>
    </source>
</evidence>
<dbReference type="OMA" id="VIMAHFY"/>
<evidence type="ECO:0000256" key="6">
    <source>
        <dbReference type="ARBA" id="ARBA00023004"/>
    </source>
</evidence>
<evidence type="ECO:0000256" key="3">
    <source>
        <dbReference type="ARBA" id="ARBA00022617"/>
    </source>
</evidence>
<dbReference type="STRING" id="1220926.S2J069"/>
<keyword evidence="6" id="KW-0408">Iron</keyword>
<dbReference type="Pfam" id="PF00067">
    <property type="entry name" value="p450"/>
    <property type="match status" value="1"/>
</dbReference>
<dbReference type="VEuPathDB" id="FungiDB:HMPREF1544_10309"/>
<dbReference type="InParanoid" id="S2J069"/>
<evidence type="ECO:0000256" key="2">
    <source>
        <dbReference type="ARBA" id="ARBA00010617"/>
    </source>
</evidence>
<dbReference type="Gene3D" id="1.10.630.10">
    <property type="entry name" value="Cytochrome P450"/>
    <property type="match status" value="1"/>
</dbReference>
<reference evidence="9" key="1">
    <citation type="submission" date="2013-05" db="EMBL/GenBank/DDBJ databases">
        <title>The Genome sequence of Mucor circinelloides f. circinelloides 1006PhL.</title>
        <authorList>
            <consortium name="The Broad Institute Genomics Platform"/>
            <person name="Cuomo C."/>
            <person name="Earl A."/>
            <person name="Findley K."/>
            <person name="Lee S.C."/>
            <person name="Walker B."/>
            <person name="Young S."/>
            <person name="Zeng Q."/>
            <person name="Gargeya S."/>
            <person name="Fitzgerald M."/>
            <person name="Haas B."/>
            <person name="Abouelleil A."/>
            <person name="Allen A.W."/>
            <person name="Alvarado L."/>
            <person name="Arachchi H.M."/>
            <person name="Berlin A.M."/>
            <person name="Chapman S.B."/>
            <person name="Gainer-Dewar J."/>
            <person name="Goldberg J."/>
            <person name="Griggs A."/>
            <person name="Gujja S."/>
            <person name="Hansen M."/>
            <person name="Howarth C."/>
            <person name="Imamovic A."/>
            <person name="Ireland A."/>
            <person name="Larimer J."/>
            <person name="McCowan C."/>
            <person name="Murphy C."/>
            <person name="Pearson M."/>
            <person name="Poon T.W."/>
            <person name="Priest M."/>
            <person name="Roberts A."/>
            <person name="Saif S."/>
            <person name="Shea T."/>
            <person name="Sisk P."/>
            <person name="Sykes S."/>
            <person name="Wortman J."/>
            <person name="Nusbaum C."/>
            <person name="Birren B."/>
        </authorList>
    </citation>
    <scope>NUCLEOTIDE SEQUENCE [LARGE SCALE GENOMIC DNA]</scope>
    <source>
        <strain evidence="9">1006PhL</strain>
    </source>
</reference>
<keyword evidence="7" id="KW-0503">Monooxygenase</keyword>